<sequence length="194" mass="21879">MSQVQGEAVPSTIDFSVEITWPDKMPPAPSLPAEPEPETQPLIGPEVVEEPAPGNWIQLLQDQEERYQTIRAQMLEQRIGYLYSHFVNVETDWALEGTIKTCRVQGLSCYGRDYPGLRLHLRSATHLNHDASLAPRVRTPSPTPDDDAVDTEEVEEPPAKKVKVENTTEGEEVKRYPLWMVIPDSEDEGEENFA</sequence>
<feature type="compositionally biased region" description="Acidic residues" evidence="1">
    <location>
        <begin position="144"/>
        <end position="156"/>
    </location>
</feature>
<dbReference type="OrthoDB" id="5105620at2759"/>
<keyword evidence="3" id="KW-1185">Reference proteome</keyword>
<protein>
    <submittedName>
        <fullName evidence="2">Uncharacterized protein</fullName>
    </submittedName>
</protein>
<gene>
    <name evidence="2" type="ORF">FALBO_15347</name>
</gene>
<name>A0A8H4PDK7_9HYPO</name>
<organism evidence="2 3">
    <name type="scientific">Fusarium albosuccineum</name>
    <dbReference type="NCBI Taxonomy" id="1237068"/>
    <lineage>
        <taxon>Eukaryota</taxon>
        <taxon>Fungi</taxon>
        <taxon>Dikarya</taxon>
        <taxon>Ascomycota</taxon>
        <taxon>Pezizomycotina</taxon>
        <taxon>Sordariomycetes</taxon>
        <taxon>Hypocreomycetidae</taxon>
        <taxon>Hypocreales</taxon>
        <taxon>Nectriaceae</taxon>
        <taxon>Fusarium</taxon>
        <taxon>Fusarium decemcellulare species complex</taxon>
    </lineage>
</organism>
<proteinExistence type="predicted"/>
<evidence type="ECO:0000256" key="1">
    <source>
        <dbReference type="SAM" id="MobiDB-lite"/>
    </source>
</evidence>
<dbReference type="Proteomes" id="UP000554235">
    <property type="component" value="Unassembled WGS sequence"/>
</dbReference>
<comment type="caution">
    <text evidence="2">The sequence shown here is derived from an EMBL/GenBank/DDBJ whole genome shotgun (WGS) entry which is preliminary data.</text>
</comment>
<reference evidence="2 3" key="1">
    <citation type="submission" date="2020-01" db="EMBL/GenBank/DDBJ databases">
        <title>Identification and distribution of gene clusters putatively required for synthesis of sphingolipid metabolism inhibitors in phylogenetically diverse species of the filamentous fungus Fusarium.</title>
        <authorList>
            <person name="Kim H.-S."/>
            <person name="Busman M."/>
            <person name="Brown D.W."/>
            <person name="Divon H."/>
            <person name="Uhlig S."/>
            <person name="Proctor R.H."/>
        </authorList>
    </citation>
    <scope>NUCLEOTIDE SEQUENCE [LARGE SCALE GENOMIC DNA]</scope>
    <source>
        <strain evidence="2 3">NRRL 20459</strain>
    </source>
</reference>
<feature type="compositionally biased region" description="Basic and acidic residues" evidence="1">
    <location>
        <begin position="157"/>
        <end position="170"/>
    </location>
</feature>
<dbReference type="EMBL" id="JAADYS010002649">
    <property type="protein sequence ID" value="KAF4456722.1"/>
    <property type="molecule type" value="Genomic_DNA"/>
</dbReference>
<accession>A0A8H4PDK7</accession>
<evidence type="ECO:0000313" key="3">
    <source>
        <dbReference type="Proteomes" id="UP000554235"/>
    </source>
</evidence>
<dbReference type="AlphaFoldDB" id="A0A8H4PDK7"/>
<feature type="region of interest" description="Disordered" evidence="1">
    <location>
        <begin position="131"/>
        <end position="170"/>
    </location>
</feature>
<evidence type="ECO:0000313" key="2">
    <source>
        <dbReference type="EMBL" id="KAF4456722.1"/>
    </source>
</evidence>